<evidence type="ECO:0000313" key="1">
    <source>
        <dbReference type="EMBL" id="MET3569829.1"/>
    </source>
</evidence>
<dbReference type="EMBL" id="JBEPLZ010000004">
    <property type="protein sequence ID" value="MET3569829.1"/>
    <property type="molecule type" value="Genomic_DNA"/>
</dbReference>
<keyword evidence="2" id="KW-1185">Reference proteome</keyword>
<evidence type="ECO:0000313" key="2">
    <source>
        <dbReference type="Proteomes" id="UP001549200"/>
    </source>
</evidence>
<proteinExistence type="predicted"/>
<gene>
    <name evidence="1" type="ORF">ABID13_001456</name>
</gene>
<name>A0ABV2FVB9_9FIRM</name>
<comment type="caution">
    <text evidence="1">The sequence shown here is derived from an EMBL/GenBank/DDBJ whole genome shotgun (WGS) entry which is preliminary data.</text>
</comment>
<organism evidence="1 2">
    <name type="scientific">Enterocloster citroniae</name>
    <dbReference type="NCBI Taxonomy" id="358743"/>
    <lineage>
        <taxon>Bacteria</taxon>
        <taxon>Bacillati</taxon>
        <taxon>Bacillota</taxon>
        <taxon>Clostridia</taxon>
        <taxon>Lachnospirales</taxon>
        <taxon>Lachnospiraceae</taxon>
        <taxon>Enterocloster</taxon>
    </lineage>
</organism>
<accession>A0ABV2FVB9</accession>
<protein>
    <submittedName>
        <fullName evidence="1">Uncharacterized protein</fullName>
    </submittedName>
</protein>
<sequence>MISQLQTQRWIGQVTSNNVLVPKDEAEMIFCEGLNAFLTESLTQELLKKAAS</sequence>
<dbReference type="Proteomes" id="UP001549200">
    <property type="component" value="Unassembled WGS sequence"/>
</dbReference>
<reference evidence="1 2" key="1">
    <citation type="submission" date="2024-06" db="EMBL/GenBank/DDBJ databases">
        <title>Genomic Encyclopedia of Type Strains, Phase IV (KMG-IV): sequencing the most valuable type-strain genomes for metagenomic binning, comparative biology and taxonomic classification.</title>
        <authorList>
            <person name="Goeker M."/>
        </authorList>
    </citation>
    <scope>NUCLEOTIDE SEQUENCE [LARGE SCALE GENOMIC DNA]</scope>
    <source>
        <strain evidence="1 2">DSM 19261</strain>
    </source>
</reference>
<dbReference type="RefSeq" id="WP_166436605.1">
    <property type="nucleotide sequence ID" value="NZ_CAJMFN010000124.1"/>
</dbReference>